<dbReference type="EMBL" id="CAUYUJ010017437">
    <property type="protein sequence ID" value="CAK0874813.1"/>
    <property type="molecule type" value="Genomic_DNA"/>
</dbReference>
<comment type="caution">
    <text evidence="3">The sequence shown here is derived from an EMBL/GenBank/DDBJ whole genome shotgun (WGS) entry which is preliminary data.</text>
</comment>
<feature type="region of interest" description="Disordered" evidence="1">
    <location>
        <begin position="1"/>
        <end position="38"/>
    </location>
</feature>
<keyword evidence="4" id="KW-1185">Reference proteome</keyword>
<evidence type="ECO:0000256" key="1">
    <source>
        <dbReference type="SAM" id="MobiDB-lite"/>
    </source>
</evidence>
<proteinExistence type="predicted"/>
<protein>
    <recommendedName>
        <fullName evidence="5">Apple domain-containing protein</fullName>
    </recommendedName>
</protein>
<name>A0ABN9VN81_9DINO</name>
<organism evidence="3 4">
    <name type="scientific">Prorocentrum cordatum</name>
    <dbReference type="NCBI Taxonomy" id="2364126"/>
    <lineage>
        <taxon>Eukaryota</taxon>
        <taxon>Sar</taxon>
        <taxon>Alveolata</taxon>
        <taxon>Dinophyceae</taxon>
        <taxon>Prorocentrales</taxon>
        <taxon>Prorocentraceae</taxon>
        <taxon>Prorocentrum</taxon>
    </lineage>
</organism>
<accession>A0ABN9VN81</accession>
<evidence type="ECO:0000256" key="2">
    <source>
        <dbReference type="SAM" id="Phobius"/>
    </source>
</evidence>
<keyword evidence="2" id="KW-1133">Transmembrane helix</keyword>
<dbReference type="Proteomes" id="UP001189429">
    <property type="component" value="Unassembled WGS sequence"/>
</dbReference>
<keyword evidence="2" id="KW-0812">Transmembrane</keyword>
<reference evidence="3" key="1">
    <citation type="submission" date="2023-10" db="EMBL/GenBank/DDBJ databases">
        <authorList>
            <person name="Chen Y."/>
            <person name="Shah S."/>
            <person name="Dougan E. K."/>
            <person name="Thang M."/>
            <person name="Chan C."/>
        </authorList>
    </citation>
    <scope>NUCLEOTIDE SEQUENCE [LARGE SCALE GENOMIC DNA]</scope>
</reference>
<feature type="transmembrane region" description="Helical" evidence="2">
    <location>
        <begin position="43"/>
        <end position="64"/>
    </location>
</feature>
<evidence type="ECO:0000313" key="4">
    <source>
        <dbReference type="Proteomes" id="UP001189429"/>
    </source>
</evidence>
<feature type="compositionally biased region" description="Basic and acidic residues" evidence="1">
    <location>
        <begin position="1"/>
        <end position="16"/>
    </location>
</feature>
<keyword evidence="2" id="KW-0472">Membrane</keyword>
<gene>
    <name evidence="3" type="ORF">PCOR1329_LOCUS59607</name>
</gene>
<evidence type="ECO:0008006" key="5">
    <source>
        <dbReference type="Google" id="ProtNLM"/>
    </source>
</evidence>
<evidence type="ECO:0000313" key="3">
    <source>
        <dbReference type="EMBL" id="CAK0874813.1"/>
    </source>
</evidence>
<sequence>MMAPSRGDESGTERAQLRVGSGPAAPLEEAGTAPPRWRPSRRLAAAGAAVACAGFVAGVLVRAVGWRSLARQALGARSAGLVSEAAAELVGSSVGCRNLASIRTGELVILDSAQKCADRCKERSDCVQFNWQKGNTPGRCGRDECDMAEYGYTFGTCLMYKQPCETVHSDKWDLYSAEPDPPGEGPRYCPAVSDLQSGEGASALEDQGWTIEGSGRVGTRASFDLNGGSVQFMVQLEGVPSGSVGGQLVSALVGLIMPQGSGEFSWSEDYCDGSAGGKFCPDVHLLQTNGRSAYSVSLRTSDDAEGECYAEVDGKSCVAERFFQSDRPCGAAPDAVIDATKEFYVGVSFPSSGHETELIVTLRQGDAEQTIRLADLAEGAAGPPSLVSQKVLFFSLRAHGAVLTSSLQGVAWAPKGGACPDGAASLQGARLRVRRLVVQGQLVRGTCTLCQDAR</sequence>